<dbReference type="SUPFAM" id="SSF56784">
    <property type="entry name" value="HAD-like"/>
    <property type="match status" value="1"/>
</dbReference>
<evidence type="ECO:0000313" key="2">
    <source>
        <dbReference type="EMBL" id="MBB4119818.1"/>
    </source>
</evidence>
<dbReference type="SFLD" id="SFLDG01126">
    <property type="entry name" value="C1.2:_Nucleotidase_Like"/>
    <property type="match status" value="1"/>
</dbReference>
<comment type="caution">
    <text evidence="2">The sequence shown here is derived from an EMBL/GenBank/DDBJ whole genome shotgun (WGS) entry which is preliminary data.</text>
</comment>
<reference evidence="2 3" key="1">
    <citation type="submission" date="2020-08" db="EMBL/GenBank/DDBJ databases">
        <title>Genomic Encyclopedia of Type Strains, Phase IV (KMG-IV): sequencing the most valuable type-strain genomes for metagenomic binning, comparative biology and taxonomic classification.</title>
        <authorList>
            <person name="Goeker M."/>
        </authorList>
    </citation>
    <scope>NUCLEOTIDE SEQUENCE [LARGE SCALE GENOMIC DNA]</scope>
    <source>
        <strain evidence="2 3">DSM 29568</strain>
    </source>
</reference>
<dbReference type="AlphaFoldDB" id="A0A840ENV8"/>
<name>A0A840ENV8_9FLAO</name>
<dbReference type="SFLD" id="SFLDG01145">
    <property type="entry name" value="C1.2.1"/>
    <property type="match status" value="1"/>
</dbReference>
<sequence>MSKKIIFIDMDNVVVDFPSAFPKIEEGVLEQYQGNEDEIPGIFSLMNPKLDAVKSVNFLALHFDVFFLSTAPWENPSAWSDKLLWIQKYFPEVGYKRLILSHNKHLNSGDYLIDDRLANGADKFKGEHIHFGQSKHKNWIDVIAYLCNKENIQDGFE</sequence>
<dbReference type="InterPro" id="IPR036412">
    <property type="entry name" value="HAD-like_sf"/>
</dbReference>
<comment type="similarity">
    <text evidence="1">Belongs to the 5'(3')-deoxyribonucleotidase family.</text>
</comment>
<dbReference type="Pfam" id="PF06941">
    <property type="entry name" value="NT5C"/>
    <property type="match status" value="1"/>
</dbReference>
<dbReference type="Proteomes" id="UP000553034">
    <property type="component" value="Unassembled WGS sequence"/>
</dbReference>
<dbReference type="EMBL" id="JACIFO010000010">
    <property type="protein sequence ID" value="MBB4119818.1"/>
    <property type="molecule type" value="Genomic_DNA"/>
</dbReference>
<dbReference type="InterPro" id="IPR023214">
    <property type="entry name" value="HAD_sf"/>
</dbReference>
<dbReference type="PANTHER" id="PTHR16504:SF4">
    <property type="entry name" value="5'(3')-DEOXYRIBONUCLEOTIDASE"/>
    <property type="match status" value="1"/>
</dbReference>
<accession>A0A840ENV8</accession>
<organism evidence="2 3">
    <name type="scientific">Mesonia hippocampi</name>
    <dbReference type="NCBI Taxonomy" id="1628250"/>
    <lineage>
        <taxon>Bacteria</taxon>
        <taxon>Pseudomonadati</taxon>
        <taxon>Bacteroidota</taxon>
        <taxon>Flavobacteriia</taxon>
        <taxon>Flavobacteriales</taxon>
        <taxon>Flavobacteriaceae</taxon>
        <taxon>Mesonia</taxon>
    </lineage>
</organism>
<dbReference type="InterPro" id="IPR010708">
    <property type="entry name" value="5'(3')-deoxyribonucleotidase"/>
</dbReference>
<proteinExistence type="inferred from homology"/>
<dbReference type="PANTHER" id="PTHR16504">
    <property type="entry name" value="5'(3')-DEOXYRIBONUCLEOTIDASE"/>
    <property type="match status" value="1"/>
</dbReference>
<evidence type="ECO:0000313" key="3">
    <source>
        <dbReference type="Proteomes" id="UP000553034"/>
    </source>
</evidence>
<dbReference type="RefSeq" id="WP_183478162.1">
    <property type="nucleotide sequence ID" value="NZ_JACIFO010000010.1"/>
</dbReference>
<dbReference type="SFLD" id="SFLDS00003">
    <property type="entry name" value="Haloacid_Dehalogenase"/>
    <property type="match status" value="1"/>
</dbReference>
<dbReference type="Gene3D" id="3.40.50.1000">
    <property type="entry name" value="HAD superfamily/HAD-like"/>
    <property type="match status" value="1"/>
</dbReference>
<dbReference type="GO" id="GO:0009223">
    <property type="term" value="P:pyrimidine deoxyribonucleotide catabolic process"/>
    <property type="evidence" value="ECO:0007669"/>
    <property type="project" value="TreeGrafter"/>
</dbReference>
<keyword evidence="3" id="KW-1185">Reference proteome</keyword>
<dbReference type="GO" id="GO:0008253">
    <property type="term" value="F:5'-nucleotidase activity"/>
    <property type="evidence" value="ECO:0007669"/>
    <property type="project" value="InterPro"/>
</dbReference>
<gene>
    <name evidence="2" type="ORF">GGR32_002124</name>
</gene>
<protein>
    <submittedName>
        <fullName evidence="2">5'(3')-deoxyribonucleotidase</fullName>
    </submittedName>
</protein>
<evidence type="ECO:0000256" key="1">
    <source>
        <dbReference type="ARBA" id="ARBA00009589"/>
    </source>
</evidence>